<name>A0AA51X5H8_9GAMM</name>
<evidence type="ECO:0000313" key="1">
    <source>
        <dbReference type="EMBL" id="WMS85616.1"/>
    </source>
</evidence>
<dbReference type="Proteomes" id="UP001239782">
    <property type="component" value="Chromosome"/>
</dbReference>
<proteinExistence type="predicted"/>
<accession>A0AA51X5H8</accession>
<dbReference type="AlphaFoldDB" id="A0AA51X5H8"/>
<evidence type="ECO:0000313" key="2">
    <source>
        <dbReference type="Proteomes" id="UP001239782"/>
    </source>
</evidence>
<protein>
    <submittedName>
        <fullName evidence="1">Uncharacterized protein</fullName>
    </submittedName>
</protein>
<dbReference type="KEGG" id="plei:Q9312_10365"/>
<dbReference type="EMBL" id="CP133548">
    <property type="protein sequence ID" value="WMS85616.1"/>
    <property type="molecule type" value="Genomic_DNA"/>
</dbReference>
<reference evidence="1 2" key="1">
    <citation type="submission" date="2023-08" db="EMBL/GenBank/DDBJ databases">
        <title>Pleionea litopenaei sp. nov., isolated from stomach of juvenile Litopenaeus vannamei.</title>
        <authorList>
            <person name="Rho A.M."/>
            <person name="Hwang C.Y."/>
        </authorList>
    </citation>
    <scope>NUCLEOTIDE SEQUENCE [LARGE SCALE GENOMIC DNA]</scope>
    <source>
        <strain evidence="1 2">HL-JVS1</strain>
    </source>
</reference>
<dbReference type="RefSeq" id="WP_309200769.1">
    <property type="nucleotide sequence ID" value="NZ_CP133548.1"/>
</dbReference>
<organism evidence="1 2">
    <name type="scientific">Pleionea litopenaei</name>
    <dbReference type="NCBI Taxonomy" id="3070815"/>
    <lineage>
        <taxon>Bacteria</taxon>
        <taxon>Pseudomonadati</taxon>
        <taxon>Pseudomonadota</taxon>
        <taxon>Gammaproteobacteria</taxon>
        <taxon>Oceanospirillales</taxon>
        <taxon>Pleioneaceae</taxon>
        <taxon>Pleionea</taxon>
    </lineage>
</organism>
<sequence>MSRDQIDEVKNRVMQLQEKLGCKIQASIYSGANYDDDFKALAHSSRMSVIAFQKDAEVKDAYGGIPEDLYAVRIAAEDIGEIPFPLLCEAVYELGNGENSKPAFSDHTLAMASLVTAVTSSLDPDQLYNFLVAAKEQDKITDDQFLLATKHFLTTEEE</sequence>
<keyword evidence="2" id="KW-1185">Reference proteome</keyword>
<gene>
    <name evidence="1" type="ORF">Q9312_10365</name>
</gene>